<dbReference type="PANTHER" id="PTHR43725">
    <property type="entry name" value="UDP-GLUCOSE 4-EPIMERASE"/>
    <property type="match status" value="1"/>
</dbReference>
<feature type="domain" description="NAD(P)-binding" evidence="6">
    <location>
        <begin position="3"/>
        <end position="310"/>
    </location>
</feature>
<evidence type="ECO:0000313" key="7">
    <source>
        <dbReference type="EMBL" id="ATZ59748.1"/>
    </source>
</evidence>
<dbReference type="CDD" id="cd05247">
    <property type="entry name" value="UDP_G4E_1_SDR_e"/>
    <property type="match status" value="1"/>
</dbReference>
<gene>
    <name evidence="7" type="ORF">BK798_04605</name>
</gene>
<dbReference type="EMBL" id="CP017803">
    <property type="protein sequence ID" value="ATZ59748.1"/>
    <property type="molecule type" value="Genomic_DNA"/>
</dbReference>
<evidence type="ECO:0000313" key="8">
    <source>
        <dbReference type="Proteomes" id="UP000232133"/>
    </source>
</evidence>
<organism evidence="7 8">
    <name type="scientific">Methanobrevibacter smithii</name>
    <dbReference type="NCBI Taxonomy" id="2173"/>
    <lineage>
        <taxon>Archaea</taxon>
        <taxon>Methanobacteriati</taxon>
        <taxon>Methanobacteriota</taxon>
        <taxon>Methanomada group</taxon>
        <taxon>Methanobacteria</taxon>
        <taxon>Methanobacteriales</taxon>
        <taxon>Methanobacteriaceae</taxon>
        <taxon>Methanobrevibacter</taxon>
    </lineage>
</organism>
<evidence type="ECO:0000256" key="5">
    <source>
        <dbReference type="ARBA" id="ARBA00023277"/>
    </source>
</evidence>
<proteinExistence type="inferred from homology"/>
<protein>
    <submittedName>
        <fullName evidence="7">UDP-glucose 4-epimerase GalE</fullName>
    </submittedName>
</protein>
<dbReference type="RefSeq" id="WP_004035182.1">
    <property type="nucleotide sequence ID" value="NZ_AP025586.1"/>
</dbReference>
<keyword evidence="5" id="KW-0119">Carbohydrate metabolism</keyword>
<dbReference type="NCBIfam" id="TIGR01179">
    <property type="entry name" value="galE"/>
    <property type="match status" value="1"/>
</dbReference>
<dbReference type="Gene3D" id="3.90.25.10">
    <property type="entry name" value="UDP-galactose 4-epimerase, domain 1"/>
    <property type="match status" value="1"/>
</dbReference>
<evidence type="ECO:0000256" key="3">
    <source>
        <dbReference type="ARBA" id="ARBA00023027"/>
    </source>
</evidence>
<dbReference type="InterPro" id="IPR036291">
    <property type="entry name" value="NAD(P)-bd_dom_sf"/>
</dbReference>
<dbReference type="GO" id="GO:0033499">
    <property type="term" value="P:galactose catabolic process via UDP-galactose, Leloir pathway"/>
    <property type="evidence" value="ECO:0007669"/>
    <property type="project" value="TreeGrafter"/>
</dbReference>
<dbReference type="SUPFAM" id="SSF51735">
    <property type="entry name" value="NAD(P)-binding Rossmann-fold domains"/>
    <property type="match status" value="1"/>
</dbReference>
<comment type="cofactor">
    <cofactor evidence="1">
        <name>NAD(+)</name>
        <dbReference type="ChEBI" id="CHEBI:57540"/>
    </cofactor>
</comment>
<evidence type="ECO:0000256" key="4">
    <source>
        <dbReference type="ARBA" id="ARBA00023235"/>
    </source>
</evidence>
<dbReference type="GeneID" id="71695318"/>
<name>A0A2H4U6J9_METSM</name>
<accession>A0A2H4U6J9</accession>
<dbReference type="PANTHER" id="PTHR43725:SF53">
    <property type="entry name" value="UDP-ARABINOSE 4-EPIMERASE 1"/>
    <property type="match status" value="1"/>
</dbReference>
<keyword evidence="3" id="KW-0520">NAD</keyword>
<reference evidence="8" key="1">
    <citation type="submission" date="2016-10" db="EMBL/GenBank/DDBJ databases">
        <authorList>
            <person name="Kim B.-C."/>
            <person name="Jeong H."/>
        </authorList>
    </citation>
    <scope>NUCLEOTIDE SEQUENCE [LARGE SCALE GENOMIC DNA]</scope>
    <source>
        <strain evidence="8">KB11</strain>
    </source>
</reference>
<dbReference type="Proteomes" id="UP000232133">
    <property type="component" value="Chromosome"/>
</dbReference>
<dbReference type="GO" id="GO:0003978">
    <property type="term" value="F:UDP-glucose 4-epimerase activity"/>
    <property type="evidence" value="ECO:0007669"/>
    <property type="project" value="InterPro"/>
</dbReference>
<comment type="similarity">
    <text evidence="2">Belongs to the NAD(P)-dependent epimerase/dehydratase family.</text>
</comment>
<dbReference type="Gene3D" id="3.40.50.720">
    <property type="entry name" value="NAD(P)-binding Rossmann-like Domain"/>
    <property type="match status" value="1"/>
</dbReference>
<evidence type="ECO:0000256" key="1">
    <source>
        <dbReference type="ARBA" id="ARBA00001911"/>
    </source>
</evidence>
<sequence>MILVTGGAGYIGAHTNKALNQAGYETVVVDNLSKGYENFVKWGHFENYDFGSKDLREVFEKYDIDGVLHFGAFSSVAESVELPQKYFKNNYKNTINLLQIMREFGVNKFILSSTAAVYGNPEKVPITEDQELKPINPYGHSKFITEKALEREAAKGDFNYVALRYFNAAGCDFDCEIGELHEPETHLIPLVLDAAIGRRDSISIFGTDYNTPDGTCVRDYIHVNDLAKAHIDAYEYLCNENESNVFNLGNGKGFSVKEVIDMVKKVTGKEFAVKLDERREGDPDILIADATKIKDKLGWTPQYDLETIVESAWNWHKKIYQD</sequence>
<keyword evidence="4" id="KW-0413">Isomerase</keyword>
<dbReference type="Pfam" id="PF16363">
    <property type="entry name" value="GDP_Man_Dehyd"/>
    <property type="match status" value="1"/>
</dbReference>
<dbReference type="InterPro" id="IPR016040">
    <property type="entry name" value="NAD(P)-bd_dom"/>
</dbReference>
<evidence type="ECO:0000259" key="6">
    <source>
        <dbReference type="Pfam" id="PF16363"/>
    </source>
</evidence>
<dbReference type="AlphaFoldDB" id="A0A2H4U6J9"/>
<dbReference type="InterPro" id="IPR005886">
    <property type="entry name" value="UDP_G4E"/>
</dbReference>
<evidence type="ECO:0000256" key="2">
    <source>
        <dbReference type="ARBA" id="ARBA00007637"/>
    </source>
</evidence>